<protein>
    <submittedName>
        <fullName evidence="1">Phytanoyl-CoA dioxygenase family protein</fullName>
    </submittedName>
</protein>
<dbReference type="PANTHER" id="PTHR20883">
    <property type="entry name" value="PHYTANOYL-COA DIOXYGENASE DOMAIN CONTAINING 1"/>
    <property type="match status" value="1"/>
</dbReference>
<dbReference type="InterPro" id="IPR008775">
    <property type="entry name" value="Phytyl_CoA_dOase-like"/>
</dbReference>
<proteinExistence type="predicted"/>
<dbReference type="Proteomes" id="UP001241605">
    <property type="component" value="Chromosome"/>
</dbReference>
<dbReference type="SUPFAM" id="SSF51197">
    <property type="entry name" value="Clavaminate synthase-like"/>
    <property type="match status" value="1"/>
</dbReference>
<name>A0ABY8QNW3_9RHOB</name>
<keyword evidence="1" id="KW-0560">Oxidoreductase</keyword>
<dbReference type="RefSeq" id="WP_282302340.1">
    <property type="nucleotide sequence ID" value="NZ_CP124616.1"/>
</dbReference>
<dbReference type="Pfam" id="PF05721">
    <property type="entry name" value="PhyH"/>
    <property type="match status" value="1"/>
</dbReference>
<dbReference type="GO" id="GO:0051213">
    <property type="term" value="F:dioxygenase activity"/>
    <property type="evidence" value="ECO:0007669"/>
    <property type="project" value="UniProtKB-KW"/>
</dbReference>
<organism evidence="1 2">
    <name type="scientific">Tropicibacter oceani</name>
    <dbReference type="NCBI Taxonomy" id="3058420"/>
    <lineage>
        <taxon>Bacteria</taxon>
        <taxon>Pseudomonadati</taxon>
        <taxon>Pseudomonadota</taxon>
        <taxon>Alphaproteobacteria</taxon>
        <taxon>Rhodobacterales</taxon>
        <taxon>Roseobacteraceae</taxon>
        <taxon>Tropicibacter</taxon>
    </lineage>
</organism>
<gene>
    <name evidence="1" type="ORF">QF118_09275</name>
</gene>
<sequence length="316" mass="35264">MTLMLTPQQINFFETQGYLVVEDVLDLTTLEAIKSEYGALLDAMYDDWHAKGRVPPPGNQDFWQKLLTGYRAKCDWFQPMDISLPGGEIATDTPCHFGPAVFDMLTNPRLLDMVQDLIGPEITSNPIQHVRLKPPATTLRGDETTAHIMATDWHQDRAVAHAEGDNTDIVTVWLAINDATLENGCLQVIPGKPQMYPHCPKKQTAIADGMLDLSKATPLPVKAGGAVIFHPLTPHASLDNTSGVFRWSFDIRYNVTGQPTGRAHFPDFVARSQSAPETELKDWKTWEQMWHDTRARLAPKPHIPIHRWTGDAPACA</sequence>
<dbReference type="PANTHER" id="PTHR20883:SF14">
    <property type="entry name" value="PHYTANOYL-COA DIOXYGENASE"/>
    <property type="match status" value="1"/>
</dbReference>
<evidence type="ECO:0000313" key="2">
    <source>
        <dbReference type="Proteomes" id="UP001241605"/>
    </source>
</evidence>
<evidence type="ECO:0000313" key="1">
    <source>
        <dbReference type="EMBL" id="WGW05716.1"/>
    </source>
</evidence>
<keyword evidence="2" id="KW-1185">Reference proteome</keyword>
<keyword evidence="1" id="KW-0223">Dioxygenase</keyword>
<accession>A0ABY8QNW3</accession>
<dbReference type="Gene3D" id="2.60.120.620">
    <property type="entry name" value="q2cbj1_9rhob like domain"/>
    <property type="match status" value="1"/>
</dbReference>
<dbReference type="EMBL" id="CP124616">
    <property type="protein sequence ID" value="WGW05716.1"/>
    <property type="molecule type" value="Genomic_DNA"/>
</dbReference>
<reference evidence="1 2" key="1">
    <citation type="submission" date="2023-05" db="EMBL/GenBank/DDBJ databases">
        <title>YMD87, complete Genome.</title>
        <authorList>
            <person name="Zhang J."/>
            <person name="Xu X."/>
        </authorList>
    </citation>
    <scope>NUCLEOTIDE SEQUENCE [LARGE SCALE GENOMIC DNA]</scope>
    <source>
        <strain evidence="1 2">YMD87</strain>
    </source>
</reference>